<dbReference type="AlphaFoldDB" id="A0A9X2FGM3"/>
<keyword evidence="1" id="KW-0732">Signal</keyword>
<accession>A0A9X2FGM3</accession>
<name>A0A9X2FGM3_9BACT</name>
<organism evidence="2 3">
    <name type="scientific">Aeoliella straminimaris</name>
    <dbReference type="NCBI Taxonomy" id="2954799"/>
    <lineage>
        <taxon>Bacteria</taxon>
        <taxon>Pseudomonadati</taxon>
        <taxon>Planctomycetota</taxon>
        <taxon>Planctomycetia</taxon>
        <taxon>Pirellulales</taxon>
        <taxon>Lacipirellulaceae</taxon>
        <taxon>Aeoliella</taxon>
    </lineage>
</organism>
<sequence>MRSCFCLLPLLVMCHHVAAQDAELVLQRDDETGKLSVLSDDHELLTYQYASEFALPHIWPLRSPSGKLLTEQKPDPFPHHRSLWIADRIKIGSELDVDFYHCFKNFRQSGVPESGYKHFIRHEEFADAKADGQTATFTSRLRWIVNESTPVIHETHTHRVVALGNGEYLLDLQWELRPANDREDLTIVSDWVHYAWPYLRVHPQFSGENGGKILSDTGARGQSQTNDKYARWIDYSNTVEGKSEGVAVFSFTQSEPIKWLTREYGTFGPRRPDRLSGTRFALKPEQPLKGRAAIFVHQGDATAGRVAERYQQYVEGQL</sequence>
<evidence type="ECO:0000256" key="1">
    <source>
        <dbReference type="SAM" id="SignalP"/>
    </source>
</evidence>
<comment type="caution">
    <text evidence="2">The sequence shown here is derived from an EMBL/GenBank/DDBJ whole genome shotgun (WGS) entry which is preliminary data.</text>
</comment>
<feature type="chain" id="PRO_5040768371" evidence="1">
    <location>
        <begin position="22"/>
        <end position="318"/>
    </location>
</feature>
<evidence type="ECO:0000313" key="3">
    <source>
        <dbReference type="Proteomes" id="UP001155241"/>
    </source>
</evidence>
<dbReference type="InterPro" id="IPR029475">
    <property type="entry name" value="DUF6807"/>
</dbReference>
<dbReference type="Proteomes" id="UP001155241">
    <property type="component" value="Unassembled WGS sequence"/>
</dbReference>
<keyword evidence="3" id="KW-1185">Reference proteome</keyword>
<gene>
    <name evidence="2" type="ORF">NG895_15450</name>
</gene>
<reference evidence="2" key="1">
    <citation type="submission" date="2022-06" db="EMBL/GenBank/DDBJ databases">
        <title>Aeoliella straminimaris, a novel planctomycete from sediments.</title>
        <authorList>
            <person name="Vitorino I.R."/>
            <person name="Lage O.M."/>
        </authorList>
    </citation>
    <scope>NUCLEOTIDE SEQUENCE</scope>
    <source>
        <strain evidence="2">ICT_H6.2</strain>
    </source>
</reference>
<protein>
    <submittedName>
        <fullName evidence="2">PmoA family protein</fullName>
    </submittedName>
</protein>
<proteinExistence type="predicted"/>
<dbReference type="EMBL" id="JAMXLR010000055">
    <property type="protein sequence ID" value="MCO6045306.1"/>
    <property type="molecule type" value="Genomic_DNA"/>
</dbReference>
<feature type="signal peptide" evidence="1">
    <location>
        <begin position="1"/>
        <end position="21"/>
    </location>
</feature>
<dbReference type="RefSeq" id="WP_252853422.1">
    <property type="nucleotide sequence ID" value="NZ_JAMXLR010000055.1"/>
</dbReference>
<evidence type="ECO:0000313" key="2">
    <source>
        <dbReference type="EMBL" id="MCO6045306.1"/>
    </source>
</evidence>
<dbReference type="Pfam" id="PF14100">
    <property type="entry name" value="DUF6807"/>
    <property type="match status" value="1"/>
</dbReference>